<proteinExistence type="predicted"/>
<reference evidence="2 3" key="1">
    <citation type="submission" date="2009-11" db="EMBL/GenBank/DDBJ databases">
        <title>Annotation of Allomyces macrogynus ATCC 38327.</title>
        <authorList>
            <consortium name="The Broad Institute Genome Sequencing Platform"/>
            <person name="Russ C."/>
            <person name="Cuomo C."/>
            <person name="Burger G."/>
            <person name="Gray M.W."/>
            <person name="Holland P.W.H."/>
            <person name="King N."/>
            <person name="Lang F.B.F."/>
            <person name="Roger A.J."/>
            <person name="Ruiz-Trillo I."/>
            <person name="Young S.K."/>
            <person name="Zeng Q."/>
            <person name="Gargeya S."/>
            <person name="Fitzgerald M."/>
            <person name="Haas B."/>
            <person name="Abouelleil A."/>
            <person name="Alvarado L."/>
            <person name="Arachchi H.M."/>
            <person name="Berlin A."/>
            <person name="Chapman S.B."/>
            <person name="Gearin G."/>
            <person name="Goldberg J."/>
            <person name="Griggs A."/>
            <person name="Gujja S."/>
            <person name="Hansen M."/>
            <person name="Heiman D."/>
            <person name="Howarth C."/>
            <person name="Larimer J."/>
            <person name="Lui A."/>
            <person name="MacDonald P.J.P."/>
            <person name="McCowen C."/>
            <person name="Montmayeur A."/>
            <person name="Murphy C."/>
            <person name="Neiman D."/>
            <person name="Pearson M."/>
            <person name="Priest M."/>
            <person name="Roberts A."/>
            <person name="Saif S."/>
            <person name="Shea T."/>
            <person name="Sisk P."/>
            <person name="Stolte C."/>
            <person name="Sykes S."/>
            <person name="Wortman J."/>
            <person name="Nusbaum C."/>
            <person name="Birren B."/>
        </authorList>
    </citation>
    <scope>NUCLEOTIDE SEQUENCE [LARGE SCALE GENOMIC DNA]</scope>
    <source>
        <strain evidence="2 3">ATCC 38327</strain>
    </source>
</reference>
<keyword evidence="3" id="KW-1185">Reference proteome</keyword>
<feature type="region of interest" description="Disordered" evidence="1">
    <location>
        <begin position="62"/>
        <end position="84"/>
    </location>
</feature>
<dbReference type="Proteomes" id="UP000054350">
    <property type="component" value="Unassembled WGS sequence"/>
</dbReference>
<accession>A0A0L0S994</accession>
<evidence type="ECO:0000313" key="3">
    <source>
        <dbReference type="Proteomes" id="UP000054350"/>
    </source>
</evidence>
<organism evidence="2 3">
    <name type="scientific">Allomyces macrogynus (strain ATCC 38327)</name>
    <name type="common">Allomyces javanicus var. macrogynus</name>
    <dbReference type="NCBI Taxonomy" id="578462"/>
    <lineage>
        <taxon>Eukaryota</taxon>
        <taxon>Fungi</taxon>
        <taxon>Fungi incertae sedis</taxon>
        <taxon>Blastocladiomycota</taxon>
        <taxon>Blastocladiomycetes</taxon>
        <taxon>Blastocladiales</taxon>
        <taxon>Blastocladiaceae</taxon>
        <taxon>Allomyces</taxon>
    </lineage>
</organism>
<protein>
    <submittedName>
        <fullName evidence="2">Uncharacterized protein</fullName>
    </submittedName>
</protein>
<dbReference type="EMBL" id="GG745334">
    <property type="protein sequence ID" value="KNE59006.1"/>
    <property type="molecule type" value="Genomic_DNA"/>
</dbReference>
<sequence>MTAGMDSLQRICEELVGQVKPSAKPAPGRGDKGKKSAASTTTVTATTVKLIQETTRRLTQRLHDKWLDRDPPQSRTGSSDKQPVPLFARTSAATRVDDSAAVDWRKVTTLARQLASLHGTLTGLDAQLAMTASILVVLTDRGVTRLVDAAEQARSDVHRTASMLANVSSLPGIASGNARAVALRARANVDAEMARLGDAAERQLDPVAATKEIAQGLTLSAALRDRLTAWCAQTQAMVQRELVVLKSEHEVTHREVMFQRALSERQSGHVEAILHQLDDARARLLSVLQTCLEGPLSELSEALATSSDAALACLKLTEAVVVEMQDAISTQLTTPDDVVFVAALPADTTASNDGVACKSASMSTA</sequence>
<feature type="compositionally biased region" description="Basic and acidic residues" evidence="1">
    <location>
        <begin position="62"/>
        <end position="72"/>
    </location>
</feature>
<evidence type="ECO:0000256" key="1">
    <source>
        <dbReference type="SAM" id="MobiDB-lite"/>
    </source>
</evidence>
<reference evidence="3" key="2">
    <citation type="submission" date="2009-11" db="EMBL/GenBank/DDBJ databases">
        <title>The Genome Sequence of Allomyces macrogynus strain ATCC 38327.</title>
        <authorList>
            <consortium name="The Broad Institute Genome Sequencing Platform"/>
            <person name="Russ C."/>
            <person name="Cuomo C."/>
            <person name="Shea T."/>
            <person name="Young S.K."/>
            <person name="Zeng Q."/>
            <person name="Koehrsen M."/>
            <person name="Haas B."/>
            <person name="Borodovsky M."/>
            <person name="Guigo R."/>
            <person name="Alvarado L."/>
            <person name="Berlin A."/>
            <person name="Borenstein D."/>
            <person name="Chen Z."/>
            <person name="Engels R."/>
            <person name="Freedman E."/>
            <person name="Gellesch M."/>
            <person name="Goldberg J."/>
            <person name="Griggs A."/>
            <person name="Gujja S."/>
            <person name="Heiman D."/>
            <person name="Hepburn T."/>
            <person name="Howarth C."/>
            <person name="Jen D."/>
            <person name="Larson L."/>
            <person name="Lewis B."/>
            <person name="Mehta T."/>
            <person name="Park D."/>
            <person name="Pearson M."/>
            <person name="Roberts A."/>
            <person name="Saif S."/>
            <person name="Shenoy N."/>
            <person name="Sisk P."/>
            <person name="Stolte C."/>
            <person name="Sykes S."/>
            <person name="Walk T."/>
            <person name="White J."/>
            <person name="Yandava C."/>
            <person name="Burger G."/>
            <person name="Gray M.W."/>
            <person name="Holland P.W.H."/>
            <person name="King N."/>
            <person name="Lang F.B.F."/>
            <person name="Roger A.J."/>
            <person name="Ruiz-Trillo I."/>
            <person name="Lander E."/>
            <person name="Nusbaum C."/>
        </authorList>
    </citation>
    <scope>NUCLEOTIDE SEQUENCE [LARGE SCALE GENOMIC DNA]</scope>
    <source>
        <strain evidence="3">ATCC 38327</strain>
    </source>
</reference>
<name>A0A0L0S994_ALLM3</name>
<dbReference type="AlphaFoldDB" id="A0A0L0S994"/>
<feature type="region of interest" description="Disordered" evidence="1">
    <location>
        <begin position="18"/>
        <end position="43"/>
    </location>
</feature>
<gene>
    <name evidence="2" type="ORF">AMAG_03357</name>
</gene>
<evidence type="ECO:0000313" key="2">
    <source>
        <dbReference type="EMBL" id="KNE59006.1"/>
    </source>
</evidence>
<dbReference type="VEuPathDB" id="FungiDB:AMAG_03357"/>